<dbReference type="SUPFAM" id="SSF50916">
    <property type="entry name" value="Rap30/74 interaction domains"/>
    <property type="match status" value="1"/>
</dbReference>
<evidence type="ECO:0000256" key="1">
    <source>
        <dbReference type="ARBA" id="ARBA00004123"/>
    </source>
</evidence>
<comment type="subcellular location">
    <subcellularLocation>
        <location evidence="1 7">Nucleus</location>
    </subcellularLocation>
</comment>
<evidence type="ECO:0000256" key="3">
    <source>
        <dbReference type="ARBA" id="ARBA00023015"/>
    </source>
</evidence>
<feature type="compositionally biased region" description="Basic residues" evidence="8">
    <location>
        <begin position="262"/>
        <end position="272"/>
    </location>
</feature>
<dbReference type="GO" id="GO:0001096">
    <property type="term" value="F:TFIIF-class transcription factor complex binding"/>
    <property type="evidence" value="ECO:0007669"/>
    <property type="project" value="TreeGrafter"/>
</dbReference>
<sequence length="352" mass="41282">MNKPPGAQAAAAAAPAAQNTTEYTVRVPKASRRKFNMMRFHQALGVDFKQWSMAKMERENNQKEFRSLDDEMPKFGAGSEYGRDQREEARRKKYGINMRKYISENQPWLLTVGGKNEKKKFKGIREGGVSENSSWYVFMQGKDGAFEAFPVEEWYNFKMIQRYNTLTAEEAEEQFENKDKKLSFCGPILAFNEKMRQKLKNKHEFDPKKKKYLNGKILVFPDFENWYLSVCAIDGSSMSKKGKNQKNKVDFDFLRQKTSKNCQKKNRKKSSKSFRGTKMVKEGDNDNKINRERLGTTYESHNMDIEKEVTEEFIDWLDKTLPNVLNDEDDAFREKDQQEVVNKAEEDKWKTK</sequence>
<keyword evidence="3 7" id="KW-0805">Transcription regulation</keyword>
<protein>
    <recommendedName>
        <fullName evidence="7">Transcription initiation factor IIF subunit alpha</fullName>
    </recommendedName>
</protein>
<dbReference type="PANTHER" id="PTHR13011:SF0">
    <property type="entry name" value="GENERAL TRANSCRIPTION FACTOR IIF SUBUNIT 1"/>
    <property type="match status" value="1"/>
</dbReference>
<keyword evidence="10" id="KW-1185">Reference proteome</keyword>
<comment type="similarity">
    <text evidence="2 7">Belongs to the TFIIF alpha subunit family.</text>
</comment>
<dbReference type="GO" id="GO:0003677">
    <property type="term" value="F:DNA binding"/>
    <property type="evidence" value="ECO:0007669"/>
    <property type="project" value="UniProtKB-KW"/>
</dbReference>
<organism evidence="9 10">
    <name type="scientific">Meganyctiphanes norvegica</name>
    <name type="common">Northern krill</name>
    <name type="synonym">Thysanopoda norvegica</name>
    <dbReference type="NCBI Taxonomy" id="48144"/>
    <lineage>
        <taxon>Eukaryota</taxon>
        <taxon>Metazoa</taxon>
        <taxon>Ecdysozoa</taxon>
        <taxon>Arthropoda</taxon>
        <taxon>Crustacea</taxon>
        <taxon>Multicrustacea</taxon>
        <taxon>Malacostraca</taxon>
        <taxon>Eumalacostraca</taxon>
        <taxon>Eucarida</taxon>
        <taxon>Euphausiacea</taxon>
        <taxon>Euphausiidae</taxon>
        <taxon>Meganyctiphanes</taxon>
    </lineage>
</organism>
<evidence type="ECO:0000313" key="10">
    <source>
        <dbReference type="Proteomes" id="UP001497623"/>
    </source>
</evidence>
<dbReference type="GO" id="GO:0016251">
    <property type="term" value="F:RNA polymerase II general transcription initiation factor activity"/>
    <property type="evidence" value="ECO:0007669"/>
    <property type="project" value="TreeGrafter"/>
</dbReference>
<feature type="region of interest" description="Disordered" evidence="8">
    <location>
        <begin position="1"/>
        <end position="20"/>
    </location>
</feature>
<feature type="region of interest" description="Disordered" evidence="8">
    <location>
        <begin position="329"/>
        <end position="352"/>
    </location>
</feature>
<dbReference type="GO" id="GO:0032968">
    <property type="term" value="P:positive regulation of transcription elongation by RNA polymerase II"/>
    <property type="evidence" value="ECO:0007669"/>
    <property type="project" value="InterPro"/>
</dbReference>
<keyword evidence="4 7" id="KW-0238">DNA-binding</keyword>
<gene>
    <name evidence="9" type="ORF">MNOR_LOCUS31976</name>
</gene>
<dbReference type="GO" id="GO:0006367">
    <property type="term" value="P:transcription initiation at RNA polymerase II promoter"/>
    <property type="evidence" value="ECO:0007669"/>
    <property type="project" value="InterPro"/>
</dbReference>
<feature type="compositionally biased region" description="Basic and acidic residues" evidence="8">
    <location>
        <begin position="332"/>
        <end position="352"/>
    </location>
</feature>
<dbReference type="AlphaFoldDB" id="A0AAV2S545"/>
<accession>A0AAV2S545</accession>
<dbReference type="Pfam" id="PF05793">
    <property type="entry name" value="TFIIF_alpha"/>
    <property type="match status" value="1"/>
</dbReference>
<evidence type="ECO:0000313" key="9">
    <source>
        <dbReference type="EMBL" id="CAL4157734.1"/>
    </source>
</evidence>
<evidence type="ECO:0000256" key="6">
    <source>
        <dbReference type="ARBA" id="ARBA00023242"/>
    </source>
</evidence>
<keyword evidence="6 7" id="KW-0539">Nucleus</keyword>
<dbReference type="GO" id="GO:0005674">
    <property type="term" value="C:transcription factor TFIIF complex"/>
    <property type="evidence" value="ECO:0007669"/>
    <property type="project" value="TreeGrafter"/>
</dbReference>
<name>A0AAV2S545_MEGNR</name>
<feature type="compositionally biased region" description="Low complexity" evidence="8">
    <location>
        <begin position="1"/>
        <end position="18"/>
    </location>
</feature>
<evidence type="ECO:0000256" key="7">
    <source>
        <dbReference type="RuleBase" id="RU366044"/>
    </source>
</evidence>
<evidence type="ECO:0000256" key="8">
    <source>
        <dbReference type="SAM" id="MobiDB-lite"/>
    </source>
</evidence>
<feature type="region of interest" description="Disordered" evidence="8">
    <location>
        <begin position="260"/>
        <end position="286"/>
    </location>
</feature>
<dbReference type="InterPro" id="IPR011039">
    <property type="entry name" value="TFIIF_interaction"/>
</dbReference>
<evidence type="ECO:0000256" key="5">
    <source>
        <dbReference type="ARBA" id="ARBA00023163"/>
    </source>
</evidence>
<comment type="function">
    <text evidence="7">TFIIF is a general transcription initiation factor that binds to RNA polymerase II and helps to recruit it to the initiation complex in collaboration with TFIIB. It promotes transcription elongation.</text>
</comment>
<dbReference type="PANTHER" id="PTHR13011">
    <property type="entry name" value="TFIIF-ALPHA"/>
    <property type="match status" value="1"/>
</dbReference>
<comment type="caution">
    <text evidence="9">The sequence shown here is derived from an EMBL/GenBank/DDBJ whole genome shotgun (WGS) entry which is preliminary data.</text>
</comment>
<dbReference type="EMBL" id="CAXKWB010042366">
    <property type="protein sequence ID" value="CAL4157734.1"/>
    <property type="molecule type" value="Genomic_DNA"/>
</dbReference>
<dbReference type="InterPro" id="IPR008851">
    <property type="entry name" value="TFIIF-alpha"/>
</dbReference>
<evidence type="ECO:0000256" key="2">
    <source>
        <dbReference type="ARBA" id="ARBA00005249"/>
    </source>
</evidence>
<reference evidence="9 10" key="1">
    <citation type="submission" date="2024-05" db="EMBL/GenBank/DDBJ databases">
        <authorList>
            <person name="Wallberg A."/>
        </authorList>
    </citation>
    <scope>NUCLEOTIDE SEQUENCE [LARGE SCALE GENOMIC DNA]</scope>
</reference>
<proteinExistence type="inferred from homology"/>
<keyword evidence="5 7" id="KW-0804">Transcription</keyword>
<evidence type="ECO:0000256" key="4">
    <source>
        <dbReference type="ARBA" id="ARBA00023125"/>
    </source>
</evidence>
<dbReference type="Proteomes" id="UP001497623">
    <property type="component" value="Unassembled WGS sequence"/>
</dbReference>